<evidence type="ECO:0000256" key="1">
    <source>
        <dbReference type="ARBA" id="ARBA00000968"/>
    </source>
</evidence>
<dbReference type="InterPro" id="IPR026017">
    <property type="entry name" value="Lumazine-bd_dom"/>
</dbReference>
<dbReference type="NCBIfam" id="NF006767">
    <property type="entry name" value="PRK09289.1"/>
    <property type="match status" value="1"/>
</dbReference>
<feature type="domain" description="Lumazine-binding" evidence="9">
    <location>
        <begin position="97"/>
        <end position="193"/>
    </location>
</feature>
<protein>
    <recommendedName>
        <fullName evidence="5">Riboflavin synthase</fullName>
        <ecNumber evidence="4">2.5.1.9</ecNumber>
    </recommendedName>
</protein>
<dbReference type="GO" id="GO:0009231">
    <property type="term" value="P:riboflavin biosynthetic process"/>
    <property type="evidence" value="ECO:0007669"/>
    <property type="project" value="UniProtKB-KW"/>
</dbReference>
<dbReference type="InterPro" id="IPR023366">
    <property type="entry name" value="ATP_synth_asu-like_sf"/>
</dbReference>
<dbReference type="InterPro" id="IPR017938">
    <property type="entry name" value="Riboflavin_synthase-like_b-brl"/>
</dbReference>
<dbReference type="PANTHER" id="PTHR21098">
    <property type="entry name" value="RIBOFLAVIN SYNTHASE ALPHA CHAIN"/>
    <property type="match status" value="1"/>
</dbReference>
<dbReference type="CDD" id="cd00402">
    <property type="entry name" value="Riboflavin_synthase_like"/>
    <property type="match status" value="1"/>
</dbReference>
<evidence type="ECO:0000256" key="3">
    <source>
        <dbReference type="ARBA" id="ARBA00004887"/>
    </source>
</evidence>
<dbReference type="NCBIfam" id="NF009566">
    <property type="entry name" value="PRK13020.1"/>
    <property type="match status" value="1"/>
</dbReference>
<evidence type="ECO:0000313" key="10">
    <source>
        <dbReference type="EMBL" id="CAB4553562.1"/>
    </source>
</evidence>
<comment type="pathway">
    <text evidence="3">Cofactor biosynthesis; riboflavin biosynthesis; riboflavin from 2-hydroxy-3-oxobutyl phosphate and 5-amino-6-(D-ribitylamino)uracil: step 2/2.</text>
</comment>
<comment type="catalytic activity">
    <reaction evidence="1">
        <text>2 6,7-dimethyl-8-(1-D-ribityl)lumazine + H(+) = 5-amino-6-(D-ribitylamino)uracil + riboflavin</text>
        <dbReference type="Rhea" id="RHEA:20772"/>
        <dbReference type="ChEBI" id="CHEBI:15378"/>
        <dbReference type="ChEBI" id="CHEBI:15934"/>
        <dbReference type="ChEBI" id="CHEBI:57986"/>
        <dbReference type="ChEBI" id="CHEBI:58201"/>
        <dbReference type="EC" id="2.5.1.9"/>
    </reaction>
</comment>
<evidence type="ECO:0000256" key="7">
    <source>
        <dbReference type="ARBA" id="ARBA00022679"/>
    </source>
</evidence>
<evidence type="ECO:0000256" key="2">
    <source>
        <dbReference type="ARBA" id="ARBA00002803"/>
    </source>
</evidence>
<accession>A0A6J6CPT6</accession>
<dbReference type="FunFam" id="2.40.30.20:FF:000003">
    <property type="entry name" value="Riboflavin synthase, alpha subunit"/>
    <property type="match status" value="1"/>
</dbReference>
<dbReference type="Gene3D" id="2.40.30.20">
    <property type="match status" value="2"/>
</dbReference>
<dbReference type="FunFam" id="2.40.30.20:FF:000004">
    <property type="entry name" value="Riboflavin synthase, alpha subunit"/>
    <property type="match status" value="1"/>
</dbReference>
<comment type="function">
    <text evidence="2">Catalyzes the dismutation of two molecules of 6,7-dimethyl-8-ribityllumazine, resulting in the formation of riboflavin and 5-amino-6-(D-ribitylamino)uracil.</text>
</comment>
<keyword evidence="6" id="KW-0686">Riboflavin biosynthesis</keyword>
<dbReference type="EMBL" id="CAEZTB010000039">
    <property type="protein sequence ID" value="CAB4553562.1"/>
    <property type="molecule type" value="Genomic_DNA"/>
</dbReference>
<organism evidence="10">
    <name type="scientific">freshwater metagenome</name>
    <dbReference type="NCBI Taxonomy" id="449393"/>
    <lineage>
        <taxon>unclassified sequences</taxon>
        <taxon>metagenomes</taxon>
        <taxon>ecological metagenomes</taxon>
    </lineage>
</organism>
<dbReference type="SUPFAM" id="SSF63380">
    <property type="entry name" value="Riboflavin synthase domain-like"/>
    <property type="match status" value="2"/>
</dbReference>
<dbReference type="PANTHER" id="PTHR21098:SF12">
    <property type="entry name" value="RIBOFLAVIN SYNTHASE"/>
    <property type="match status" value="1"/>
</dbReference>
<evidence type="ECO:0000256" key="8">
    <source>
        <dbReference type="ARBA" id="ARBA00022737"/>
    </source>
</evidence>
<name>A0A6J6CPT6_9ZZZZ</name>
<gene>
    <name evidence="10" type="ORF">UFOPK1581_00337</name>
</gene>
<dbReference type="PROSITE" id="PS51177">
    <property type="entry name" value="LUMAZINE_BIND"/>
    <property type="match status" value="2"/>
</dbReference>
<reference evidence="10" key="1">
    <citation type="submission" date="2020-05" db="EMBL/GenBank/DDBJ databases">
        <authorList>
            <person name="Chiriac C."/>
            <person name="Salcher M."/>
            <person name="Ghai R."/>
            <person name="Kavagutti S V."/>
        </authorList>
    </citation>
    <scope>NUCLEOTIDE SEQUENCE</scope>
</reference>
<evidence type="ECO:0000256" key="6">
    <source>
        <dbReference type="ARBA" id="ARBA00022619"/>
    </source>
</evidence>
<dbReference type="AlphaFoldDB" id="A0A6J6CPT6"/>
<dbReference type="PIRSF" id="PIRSF000498">
    <property type="entry name" value="Riboflavin_syn_A"/>
    <property type="match status" value="1"/>
</dbReference>
<evidence type="ECO:0000256" key="5">
    <source>
        <dbReference type="ARBA" id="ARBA00013950"/>
    </source>
</evidence>
<evidence type="ECO:0000259" key="9">
    <source>
        <dbReference type="PROSITE" id="PS51177"/>
    </source>
</evidence>
<dbReference type="EC" id="2.5.1.9" evidence="4"/>
<dbReference type="InterPro" id="IPR001783">
    <property type="entry name" value="Lumazine-bd"/>
</dbReference>
<evidence type="ECO:0000256" key="4">
    <source>
        <dbReference type="ARBA" id="ARBA00012827"/>
    </source>
</evidence>
<proteinExistence type="predicted"/>
<keyword evidence="8" id="KW-0677">Repeat</keyword>
<sequence>MFTGIVEELGTISEVKDLGDSIRLQVSGELVRSDLSQGESISVNGTCLTAAELTADGFVADVMLETLNKTSLRGIKVGDKVNLERAMSGDGRFGGHVVQGHVDGVGEIISREPSANWEVVKVRIPSELAKYVVHKGSITFDGVSLTVNDISGDIVSLSLIPETLRLTTLGQKGVGAKLNVEADILAKHIEKLIEARSQK</sequence>
<feature type="domain" description="Lumazine-binding" evidence="9">
    <location>
        <begin position="1"/>
        <end position="96"/>
    </location>
</feature>
<dbReference type="GO" id="GO:0004746">
    <property type="term" value="F:riboflavin synthase activity"/>
    <property type="evidence" value="ECO:0007669"/>
    <property type="project" value="UniProtKB-EC"/>
</dbReference>
<keyword evidence="7" id="KW-0808">Transferase</keyword>
<dbReference type="Pfam" id="PF00677">
    <property type="entry name" value="Lum_binding"/>
    <property type="match status" value="2"/>
</dbReference>
<dbReference type="NCBIfam" id="TIGR00187">
    <property type="entry name" value="ribE"/>
    <property type="match status" value="1"/>
</dbReference>